<feature type="signal peptide" evidence="3">
    <location>
        <begin position="1"/>
        <end position="32"/>
    </location>
</feature>
<evidence type="ECO:0000256" key="2">
    <source>
        <dbReference type="SAM" id="Phobius"/>
    </source>
</evidence>
<keyword evidence="2" id="KW-1133">Transmembrane helix</keyword>
<keyword evidence="2" id="KW-0472">Membrane</keyword>
<organism evidence="4 5">
    <name type="scientific">Micromonospora sonchi</name>
    <dbReference type="NCBI Taxonomy" id="1763543"/>
    <lineage>
        <taxon>Bacteria</taxon>
        <taxon>Bacillati</taxon>
        <taxon>Actinomycetota</taxon>
        <taxon>Actinomycetes</taxon>
        <taxon>Micromonosporales</taxon>
        <taxon>Micromonosporaceae</taxon>
        <taxon>Micromonospora</taxon>
    </lineage>
</organism>
<dbReference type="Proteomes" id="UP000608890">
    <property type="component" value="Unassembled WGS sequence"/>
</dbReference>
<evidence type="ECO:0000313" key="4">
    <source>
        <dbReference type="EMBL" id="GGM36958.1"/>
    </source>
</evidence>
<dbReference type="AlphaFoldDB" id="A0A917WX63"/>
<proteinExistence type="predicted"/>
<reference evidence="4" key="2">
    <citation type="submission" date="2020-09" db="EMBL/GenBank/DDBJ databases">
        <authorList>
            <person name="Sun Q."/>
            <person name="Zhou Y."/>
        </authorList>
    </citation>
    <scope>NUCLEOTIDE SEQUENCE</scope>
    <source>
        <strain evidence="4">CGMCC 4.7312</strain>
    </source>
</reference>
<gene>
    <name evidence="4" type="ORF">GCM10011608_21980</name>
</gene>
<feature type="compositionally biased region" description="Pro residues" evidence="1">
    <location>
        <begin position="192"/>
        <end position="205"/>
    </location>
</feature>
<feature type="region of interest" description="Disordered" evidence="1">
    <location>
        <begin position="122"/>
        <end position="211"/>
    </location>
</feature>
<feature type="chain" id="PRO_5037068246" description="Cell wall anchor protein" evidence="3">
    <location>
        <begin position="33"/>
        <end position="334"/>
    </location>
</feature>
<reference evidence="4" key="1">
    <citation type="journal article" date="2014" name="Int. J. Syst. Evol. Microbiol.">
        <title>Complete genome sequence of Corynebacterium casei LMG S-19264T (=DSM 44701T), isolated from a smear-ripened cheese.</title>
        <authorList>
            <consortium name="US DOE Joint Genome Institute (JGI-PGF)"/>
            <person name="Walter F."/>
            <person name="Albersmeier A."/>
            <person name="Kalinowski J."/>
            <person name="Ruckert C."/>
        </authorList>
    </citation>
    <scope>NUCLEOTIDE SEQUENCE</scope>
    <source>
        <strain evidence="4">CGMCC 4.7312</strain>
    </source>
</reference>
<protein>
    <recommendedName>
        <fullName evidence="6">Cell wall anchor protein</fullName>
    </recommendedName>
</protein>
<evidence type="ECO:0000256" key="1">
    <source>
        <dbReference type="SAM" id="MobiDB-lite"/>
    </source>
</evidence>
<sequence length="334" mass="34917">MNRLNFRRVAAAAAGALIGLAGVAVVASPASAHHPIIKGVGCKLTDGSKKITWTVSNSERDLEGKITHVSTGVRTPVTNIAVKAVLPKAGEGSLVGEQIVPRNVSDRDITLAVTAEWTRHRKVHTRNAKESATVIGNCPKPPKPTPTPSEEPTEEPTPSPTPSEEPTEEPTPSPTPSEEPTEEPTPSEEPTEPAPSPSPTVPNEPEPGEPTFELIETCDELTFQINNPADGVAFQITLTSEKGEVKTLDAVPGQTTSVSFDAYEGLVVTPSFEDEKGDPIAWEQPEDCDNGGGGGGLPVTGAATGGIIAGAVVLLAAGAALFVVTRRRRLRFTA</sequence>
<comment type="caution">
    <text evidence="4">The sequence shown here is derived from an EMBL/GenBank/DDBJ whole genome shotgun (WGS) entry which is preliminary data.</text>
</comment>
<evidence type="ECO:0008006" key="6">
    <source>
        <dbReference type="Google" id="ProtNLM"/>
    </source>
</evidence>
<feature type="compositionally biased region" description="Acidic residues" evidence="1">
    <location>
        <begin position="179"/>
        <end position="191"/>
    </location>
</feature>
<feature type="transmembrane region" description="Helical" evidence="2">
    <location>
        <begin position="306"/>
        <end position="324"/>
    </location>
</feature>
<accession>A0A917WX63</accession>
<name>A0A917WX63_9ACTN</name>
<dbReference type="RefSeq" id="WP_189043174.1">
    <property type="nucleotide sequence ID" value="NZ_BMNB01000008.1"/>
</dbReference>
<keyword evidence="5" id="KW-1185">Reference proteome</keyword>
<feature type="compositionally biased region" description="Pro residues" evidence="1">
    <location>
        <begin position="139"/>
        <end position="177"/>
    </location>
</feature>
<dbReference type="EMBL" id="BMNB01000008">
    <property type="protein sequence ID" value="GGM36958.1"/>
    <property type="molecule type" value="Genomic_DNA"/>
</dbReference>
<evidence type="ECO:0000313" key="5">
    <source>
        <dbReference type="Proteomes" id="UP000608890"/>
    </source>
</evidence>
<keyword evidence="3" id="KW-0732">Signal</keyword>
<keyword evidence="2" id="KW-0812">Transmembrane</keyword>
<evidence type="ECO:0000256" key="3">
    <source>
        <dbReference type="SAM" id="SignalP"/>
    </source>
</evidence>